<reference evidence="3 4" key="1">
    <citation type="submission" date="2019-07" db="EMBL/GenBank/DDBJ databases">
        <title>Microlunatus dokdonensis sp. nov. isolated from the rhizospheric soil of the wild plant Elymus tsukushiensis.</title>
        <authorList>
            <person name="Ghim S.-Y."/>
            <person name="Hwang Y.-J."/>
            <person name="Son J.-S."/>
            <person name="Shin J.-H."/>
        </authorList>
    </citation>
    <scope>NUCLEOTIDE SEQUENCE [LARGE SCALE GENOMIC DNA]</scope>
    <source>
        <strain evidence="3 4">KUDC0627</strain>
    </source>
</reference>
<dbReference type="AlphaFoldDB" id="A0A516PVH5"/>
<accession>A0A516PVH5</accession>
<sequence>MVEIAPVDTGASVSDQSNSKRAARQAGPVAWFTTMLGFVLSPPRANERGMVTVEFIFGVLIAIAIVTVVVTALGQKELATFFLGVLKKLVSLIFKGI</sequence>
<feature type="compositionally biased region" description="Polar residues" evidence="1">
    <location>
        <begin position="11"/>
        <end position="20"/>
    </location>
</feature>
<feature type="region of interest" description="Disordered" evidence="1">
    <location>
        <begin position="1"/>
        <end position="23"/>
    </location>
</feature>
<dbReference type="RefSeq" id="WP_143985104.1">
    <property type="nucleotide sequence ID" value="NZ_CP041692.1"/>
</dbReference>
<dbReference type="Proteomes" id="UP000319263">
    <property type="component" value="Chromosome"/>
</dbReference>
<dbReference type="EMBL" id="CP041692">
    <property type="protein sequence ID" value="QDP95122.1"/>
    <property type="molecule type" value="Genomic_DNA"/>
</dbReference>
<gene>
    <name evidence="3" type="ORF">FOE78_03605</name>
</gene>
<evidence type="ECO:0000313" key="3">
    <source>
        <dbReference type="EMBL" id="QDP95122.1"/>
    </source>
</evidence>
<protein>
    <submittedName>
        <fullName evidence="3">Uncharacterized protein</fullName>
    </submittedName>
</protein>
<evidence type="ECO:0000313" key="4">
    <source>
        <dbReference type="Proteomes" id="UP000319263"/>
    </source>
</evidence>
<keyword evidence="2" id="KW-0812">Transmembrane</keyword>
<keyword evidence="4" id="KW-1185">Reference proteome</keyword>
<dbReference type="KEGG" id="mik:FOE78_03605"/>
<name>A0A516PVH5_9ACTN</name>
<keyword evidence="2" id="KW-0472">Membrane</keyword>
<evidence type="ECO:0000256" key="2">
    <source>
        <dbReference type="SAM" id="Phobius"/>
    </source>
</evidence>
<evidence type="ECO:0000256" key="1">
    <source>
        <dbReference type="SAM" id="MobiDB-lite"/>
    </source>
</evidence>
<feature type="transmembrane region" description="Helical" evidence="2">
    <location>
        <begin position="55"/>
        <end position="74"/>
    </location>
</feature>
<keyword evidence="2" id="KW-1133">Transmembrane helix</keyword>
<organism evidence="3 4">
    <name type="scientific">Microlunatus elymi</name>
    <dbReference type="NCBI Taxonomy" id="2596828"/>
    <lineage>
        <taxon>Bacteria</taxon>
        <taxon>Bacillati</taxon>
        <taxon>Actinomycetota</taxon>
        <taxon>Actinomycetes</taxon>
        <taxon>Propionibacteriales</taxon>
        <taxon>Propionibacteriaceae</taxon>
        <taxon>Microlunatus</taxon>
    </lineage>
</organism>
<proteinExistence type="predicted"/>